<reference evidence="4" key="1">
    <citation type="submission" date="2017-01" db="EMBL/GenBank/DDBJ databases">
        <authorList>
            <person name="Varghese N."/>
            <person name="Submissions S."/>
        </authorList>
    </citation>
    <scope>NUCLEOTIDE SEQUENCE [LARGE SCALE GENOMIC DNA]</scope>
    <source>
        <strain evidence="4">type strain: HArc-</strain>
    </source>
</reference>
<dbReference type="EMBL" id="FTNR01000002">
    <property type="protein sequence ID" value="SIR77403.1"/>
    <property type="molecule type" value="Genomic_DNA"/>
</dbReference>
<evidence type="ECO:0000256" key="2">
    <source>
        <dbReference type="SAM" id="Phobius"/>
    </source>
</evidence>
<feature type="transmembrane region" description="Helical" evidence="2">
    <location>
        <begin position="75"/>
        <end position="95"/>
    </location>
</feature>
<proteinExistence type="predicted"/>
<organism evidence="3 4">
    <name type="scientific">Natronorubrum thiooxidans</name>
    <dbReference type="NCBI Taxonomy" id="308853"/>
    <lineage>
        <taxon>Archaea</taxon>
        <taxon>Methanobacteriati</taxon>
        <taxon>Methanobacteriota</taxon>
        <taxon>Stenosarchaea group</taxon>
        <taxon>Halobacteria</taxon>
        <taxon>Halobacteriales</taxon>
        <taxon>Natrialbaceae</taxon>
        <taxon>Natronorubrum</taxon>
    </lineage>
</organism>
<protein>
    <submittedName>
        <fullName evidence="3">Uncharacterized protein</fullName>
    </submittedName>
</protein>
<keyword evidence="2" id="KW-1133">Transmembrane helix</keyword>
<dbReference type="OrthoDB" id="265845at2157"/>
<evidence type="ECO:0000313" key="3">
    <source>
        <dbReference type="EMBL" id="SIR77403.1"/>
    </source>
</evidence>
<evidence type="ECO:0000313" key="4">
    <source>
        <dbReference type="Proteomes" id="UP000185936"/>
    </source>
</evidence>
<keyword evidence="2" id="KW-0812">Transmembrane</keyword>
<dbReference type="AlphaFoldDB" id="A0A1N7DNG8"/>
<feature type="transmembrane region" description="Helical" evidence="2">
    <location>
        <begin position="291"/>
        <end position="315"/>
    </location>
</feature>
<feature type="transmembrane region" description="Helical" evidence="2">
    <location>
        <begin position="260"/>
        <end position="279"/>
    </location>
</feature>
<dbReference type="InterPro" id="IPR058278">
    <property type="entry name" value="DUF7972"/>
</dbReference>
<feature type="region of interest" description="Disordered" evidence="1">
    <location>
        <begin position="330"/>
        <end position="350"/>
    </location>
</feature>
<accession>A0A1N7DNG8</accession>
<dbReference type="Pfam" id="PF25927">
    <property type="entry name" value="DUF7972"/>
    <property type="match status" value="1"/>
</dbReference>
<feature type="transmembrane region" description="Helical" evidence="2">
    <location>
        <begin position="38"/>
        <end position="55"/>
    </location>
</feature>
<keyword evidence="2" id="KW-0472">Membrane</keyword>
<keyword evidence="4" id="KW-1185">Reference proteome</keyword>
<evidence type="ECO:0000256" key="1">
    <source>
        <dbReference type="SAM" id="MobiDB-lite"/>
    </source>
</evidence>
<dbReference type="Proteomes" id="UP000185936">
    <property type="component" value="Unassembled WGS sequence"/>
</dbReference>
<dbReference type="RefSeq" id="WP_076608072.1">
    <property type="nucleotide sequence ID" value="NZ_FTNR01000002.1"/>
</dbReference>
<name>A0A1N7DNG8_9EURY</name>
<gene>
    <name evidence="3" type="ORF">SAMN05421752_102400</name>
</gene>
<sequence length="350" mass="37498">MGSSQTDDTLESHGTDIGSRTDSLAQFREWVLVEGDRLLIAASISLLVFVLLFGLNEGGVISVANEASVTRLAGGMIAGTFSLVTLVVSINQLILSQEFASANDARDQLEGIMDIRADIAAQANVPASPASPTKLLELLIETIAAHASALGDATTAHDDDRGELIQRFVNSIEESTERTHDTLEHTKFGTFTAVSTAIAYDATWQLYVARQLRGRYDDSPSSETATTLEALIETLELFLIAREHFKTTYLQRELTRFSQLTIYCGIPAILAAMTLGLLFGGFSGATISGSYLPYVVSGLIAIVISPLALLASYILRTAAVTHRTASIGPMLPQKEPEAGPFDVSADDEAK</sequence>